<proteinExistence type="predicted"/>
<organism evidence="2 3">
    <name type="scientific">Moraxella bovoculi 237</name>
    <dbReference type="NCBI Taxonomy" id="743974"/>
    <lineage>
        <taxon>Bacteria</taxon>
        <taxon>Pseudomonadati</taxon>
        <taxon>Pseudomonadota</taxon>
        <taxon>Gammaproteobacteria</taxon>
        <taxon>Moraxellales</taxon>
        <taxon>Moraxellaceae</taxon>
        <taxon>Moraxella</taxon>
    </lineage>
</organism>
<dbReference type="SUPFAM" id="SSF142764">
    <property type="entry name" value="YgbK-like"/>
    <property type="match status" value="1"/>
</dbReference>
<feature type="domain" description="Four-carbon acid sugar kinase N-terminal" evidence="1">
    <location>
        <begin position="4"/>
        <end position="60"/>
    </location>
</feature>
<dbReference type="AlphaFoldDB" id="A0A066UBE5"/>
<name>A0A066UBE5_9GAMM</name>
<dbReference type="InterPro" id="IPR010737">
    <property type="entry name" value="4-carb_acid_sugar_kinase_N"/>
</dbReference>
<dbReference type="OrthoDB" id="191465at2"/>
<dbReference type="Proteomes" id="UP000035860">
    <property type="component" value="Unassembled WGS sequence"/>
</dbReference>
<accession>A0A066UBE5</accession>
<gene>
    <name evidence="2" type="ORF">MBO_09038</name>
</gene>
<feature type="non-terminal residue" evidence="2">
    <location>
        <position position="61"/>
    </location>
</feature>
<dbReference type="Pfam" id="PF07005">
    <property type="entry name" value="SBD_N"/>
    <property type="match status" value="1"/>
</dbReference>
<dbReference type="RefSeq" id="WP_036366894.1">
    <property type="nucleotide sequence ID" value="NZ_AOMT01000041.1"/>
</dbReference>
<dbReference type="EMBL" id="AOMT01000041">
    <property type="protein sequence ID" value="KDN24450.1"/>
    <property type="molecule type" value="Genomic_DNA"/>
</dbReference>
<comment type="caution">
    <text evidence="2">The sequence shown here is derived from an EMBL/GenBank/DDBJ whole genome shotgun (WGS) entry which is preliminary data.</text>
</comment>
<dbReference type="InterPro" id="IPR037051">
    <property type="entry name" value="4-carb_acid_sugar_kinase_N_sf"/>
</dbReference>
<keyword evidence="3" id="KW-1185">Reference proteome</keyword>
<evidence type="ECO:0000259" key="1">
    <source>
        <dbReference type="Pfam" id="PF07005"/>
    </source>
</evidence>
<evidence type="ECO:0000313" key="2">
    <source>
        <dbReference type="EMBL" id="KDN24450.1"/>
    </source>
</evidence>
<reference evidence="2 3" key="1">
    <citation type="journal article" date="2014" name="Genome Announc.">
        <title>Draft Genome Sequence of Moraxella bovoculi Strain 237T (ATCC BAA-1259T) Isolated from a Calf with Infectious Bovine Keratoconjunctivitis.</title>
        <authorList>
            <person name="Calcutt M.J."/>
            <person name="Foecking M.F."/>
            <person name="Martin N.T."/>
            <person name="Mhlanga-Mutangadura T."/>
            <person name="Reilly T.J."/>
        </authorList>
    </citation>
    <scope>NUCLEOTIDE SEQUENCE [LARGE SCALE GENOMIC DNA]</scope>
    <source>
        <strain evidence="2 3">237</strain>
    </source>
</reference>
<sequence>MVKLLIIADDFTGALDTGIQFVNKGIATQVFTKMPEAIGDIDETTEVLVIDSETRPMPAAK</sequence>
<dbReference type="Gene3D" id="3.40.50.10840">
    <property type="entry name" value="Putative sugar-binding, N-terminal domain"/>
    <property type="match status" value="1"/>
</dbReference>
<dbReference type="eggNOG" id="COG3395">
    <property type="taxonomic scope" value="Bacteria"/>
</dbReference>
<protein>
    <recommendedName>
        <fullName evidence="1">Four-carbon acid sugar kinase N-terminal domain-containing protein</fullName>
    </recommendedName>
</protein>
<evidence type="ECO:0000313" key="3">
    <source>
        <dbReference type="Proteomes" id="UP000035860"/>
    </source>
</evidence>